<dbReference type="STRING" id="341454.A0A4V3SHP7"/>
<accession>A0A4V3SHP7</accession>
<dbReference type="InterPro" id="IPR013719">
    <property type="entry name" value="RTT106/SPT16-like_middle_dom"/>
</dbReference>
<dbReference type="FunCoup" id="A0A4V3SHP7">
    <property type="interactions" value="110"/>
</dbReference>
<dbReference type="AlphaFoldDB" id="A0A4V3SHP7"/>
<gene>
    <name evidence="6" type="ORF">EX30DRAFT_374961</name>
</gene>
<name>A0A4V3SHP7_9PEZI</name>
<reference evidence="6 7" key="1">
    <citation type="submission" date="2019-04" db="EMBL/GenBank/DDBJ databases">
        <title>Comparative genomics and transcriptomics to analyze fruiting body development in filamentous ascomycetes.</title>
        <authorList>
            <consortium name="DOE Joint Genome Institute"/>
            <person name="Lutkenhaus R."/>
            <person name="Traeger S."/>
            <person name="Breuer J."/>
            <person name="Kuo A."/>
            <person name="Lipzen A."/>
            <person name="Pangilinan J."/>
            <person name="Dilworth D."/>
            <person name="Sandor L."/>
            <person name="Poggeler S."/>
            <person name="Barry K."/>
            <person name="Grigoriev I.V."/>
            <person name="Nowrousian M."/>
        </authorList>
    </citation>
    <scope>NUCLEOTIDE SEQUENCE [LARGE SCALE GENOMIC DNA]</scope>
    <source>
        <strain evidence="6 7">CBS 389.68</strain>
    </source>
</reference>
<comment type="similarity">
    <text evidence="1">Belongs to the RTT106 family.</text>
</comment>
<dbReference type="PANTHER" id="PTHR45849">
    <property type="entry name" value="FACT COMPLEX SUBUNIT SSRP1"/>
    <property type="match status" value="1"/>
</dbReference>
<protein>
    <submittedName>
        <fullName evidence="6">Rtt106-domain-containing protein</fullName>
    </submittedName>
</protein>
<dbReference type="InterPro" id="IPR050454">
    <property type="entry name" value="RTT106/SSRP1_HistChap/FACT"/>
</dbReference>
<dbReference type="InterPro" id="IPR011993">
    <property type="entry name" value="PH-like_dom_sf"/>
</dbReference>
<dbReference type="Gene3D" id="2.30.29.30">
    <property type="entry name" value="Pleckstrin-homology domain (PH domain)/Phosphotyrosine-binding domain (PTB)"/>
    <property type="match status" value="1"/>
</dbReference>
<feature type="region of interest" description="Disordered" evidence="4">
    <location>
        <begin position="367"/>
        <end position="447"/>
    </location>
</feature>
<dbReference type="SMART" id="SM01287">
    <property type="entry name" value="Rtt106"/>
    <property type="match status" value="1"/>
</dbReference>
<organism evidence="6 7">
    <name type="scientific">Ascodesmis nigricans</name>
    <dbReference type="NCBI Taxonomy" id="341454"/>
    <lineage>
        <taxon>Eukaryota</taxon>
        <taxon>Fungi</taxon>
        <taxon>Dikarya</taxon>
        <taxon>Ascomycota</taxon>
        <taxon>Pezizomycotina</taxon>
        <taxon>Pezizomycetes</taxon>
        <taxon>Pezizales</taxon>
        <taxon>Ascodesmidaceae</taxon>
        <taxon>Ascodesmis</taxon>
    </lineage>
</organism>
<evidence type="ECO:0000256" key="3">
    <source>
        <dbReference type="ARBA" id="ARBA00038654"/>
    </source>
</evidence>
<dbReference type="SUPFAM" id="SSF50729">
    <property type="entry name" value="PH domain-like"/>
    <property type="match status" value="1"/>
</dbReference>
<dbReference type="InParanoid" id="A0A4V3SHP7"/>
<feature type="compositionally biased region" description="Acidic residues" evidence="4">
    <location>
        <begin position="388"/>
        <end position="404"/>
    </location>
</feature>
<feature type="region of interest" description="Disordered" evidence="4">
    <location>
        <begin position="58"/>
        <end position="87"/>
    </location>
</feature>
<dbReference type="Gene3D" id="2.30.29.120">
    <property type="match status" value="1"/>
</dbReference>
<evidence type="ECO:0000313" key="6">
    <source>
        <dbReference type="EMBL" id="TGZ77054.1"/>
    </source>
</evidence>
<dbReference type="Proteomes" id="UP000298138">
    <property type="component" value="Unassembled WGS sequence"/>
</dbReference>
<keyword evidence="7" id="KW-1185">Reference proteome</keyword>
<feature type="compositionally biased region" description="Acidic residues" evidence="4">
    <location>
        <begin position="370"/>
        <end position="379"/>
    </location>
</feature>
<dbReference type="EMBL" id="ML220160">
    <property type="protein sequence ID" value="TGZ77054.1"/>
    <property type="molecule type" value="Genomic_DNA"/>
</dbReference>
<dbReference type="Pfam" id="PF08512">
    <property type="entry name" value="Rttp106-like_middle"/>
    <property type="match status" value="1"/>
</dbReference>
<dbReference type="PANTHER" id="PTHR45849:SF3">
    <property type="entry name" value="HISTONE CHAPERONE RTT106"/>
    <property type="match status" value="1"/>
</dbReference>
<sequence>MSSSDLSWLDAAIPPSSNQLLNTSIRDAIAKDPHYLPLFQNISNYIVSVRAQADASGEPAVKKRKLDTPSASGAASPAVSNTAGNTVPSTEGAVLTVEGISFSVPARKKFNLVITPAAVSALVPATGKVEFGVEVDDIAYICCLPVPEKAARQWNFCIIPRGATGLGDDTGDAIVFTIPDGPPKTASGDALGQGHDTSTYRSLLIDVLNGLLKASKSNISLVEEPKESIFFSVRPQSHRKGERAFHVKAHRGSKEGYLFFLKNGILSAFRKPLVYFNFGDIDSVSYTSITKRTFNLSIRVAEDRGGGDFEFSMIDQEDYTGIDAYVKENRLHDASMAEQRRARFFNVNGKKGDDDGDAAGPGELEKAWEDAEDEEEEDYVPGQHADEGGSDSESGSDDEDDEGSEAGSENMESDDEGSIDLRDELGSEMEDVDADAPKPKRVKRVRA</sequence>
<dbReference type="GO" id="GO:0031491">
    <property type="term" value="F:nucleosome binding"/>
    <property type="evidence" value="ECO:0007669"/>
    <property type="project" value="TreeGrafter"/>
</dbReference>
<evidence type="ECO:0000259" key="5">
    <source>
        <dbReference type="SMART" id="SM01287"/>
    </source>
</evidence>
<comment type="function">
    <text evidence="2">Histones H3 and H4 chaperone involved in the nucleosome formation and heterochromatin silencing. Required for the deposition of H3K56ac-carrying H3-H4 complex onto newly-replicated DNA. Plays a role in the transcriptional regulation of the cell-cycle dependent histone genes by creating a repressive structure at the core histone gene promoter.</text>
</comment>
<dbReference type="OrthoDB" id="75754at2759"/>
<evidence type="ECO:0000256" key="4">
    <source>
        <dbReference type="SAM" id="MobiDB-lite"/>
    </source>
</evidence>
<dbReference type="GO" id="GO:0042393">
    <property type="term" value="F:histone binding"/>
    <property type="evidence" value="ECO:0007669"/>
    <property type="project" value="TreeGrafter"/>
</dbReference>
<feature type="compositionally biased region" description="Low complexity" evidence="4">
    <location>
        <begin position="69"/>
        <end position="80"/>
    </location>
</feature>
<comment type="subunit">
    <text evidence="3">Interacts with histones H3 and H4.</text>
</comment>
<evidence type="ECO:0000256" key="2">
    <source>
        <dbReference type="ARBA" id="ARBA00037550"/>
    </source>
</evidence>
<proteinExistence type="inferred from homology"/>
<feature type="domain" description="Histone chaperone RTT106/FACT complex subunit SPT16-like middle" evidence="5">
    <location>
        <begin position="244"/>
        <end position="336"/>
    </location>
</feature>
<evidence type="ECO:0000256" key="1">
    <source>
        <dbReference type="ARBA" id="ARBA00006159"/>
    </source>
</evidence>
<evidence type="ECO:0000313" key="7">
    <source>
        <dbReference type="Proteomes" id="UP000298138"/>
    </source>
</evidence>